<dbReference type="EMBL" id="FNKK01000002">
    <property type="protein sequence ID" value="SDR32319.1"/>
    <property type="molecule type" value="Genomic_DNA"/>
</dbReference>
<dbReference type="RefSeq" id="WP_093262676.1">
    <property type="nucleotide sequence ID" value="NZ_FNKK01000002.1"/>
</dbReference>
<proteinExistence type="predicted"/>
<feature type="domain" description="Hemerythrin-like" evidence="1">
    <location>
        <begin position="9"/>
        <end position="137"/>
    </location>
</feature>
<reference evidence="2 3" key="1">
    <citation type="submission" date="2016-10" db="EMBL/GenBank/DDBJ databases">
        <authorList>
            <person name="de Groot N.N."/>
        </authorList>
    </citation>
    <scope>NUCLEOTIDE SEQUENCE [LARGE SCALE GENOMIC DNA]</scope>
    <source>
        <strain evidence="2 3">DSM 43794</strain>
    </source>
</reference>
<protein>
    <submittedName>
        <fullName evidence="2">Hemerythrin HHE cation binding domain-containing protein</fullName>
    </submittedName>
</protein>
<dbReference type="Pfam" id="PF01814">
    <property type="entry name" value="Hemerythrin"/>
    <property type="match status" value="1"/>
</dbReference>
<evidence type="ECO:0000313" key="2">
    <source>
        <dbReference type="EMBL" id="SDR32319.1"/>
    </source>
</evidence>
<organism evidence="2 3">
    <name type="scientific">Thermostaphylospora chromogena</name>
    <dbReference type="NCBI Taxonomy" id="35622"/>
    <lineage>
        <taxon>Bacteria</taxon>
        <taxon>Bacillati</taxon>
        <taxon>Actinomycetota</taxon>
        <taxon>Actinomycetes</taxon>
        <taxon>Streptosporangiales</taxon>
        <taxon>Thermomonosporaceae</taxon>
        <taxon>Thermostaphylospora</taxon>
    </lineage>
</organism>
<gene>
    <name evidence="2" type="ORF">SAMN04489764_5154</name>
</gene>
<dbReference type="STRING" id="35622.SAMN04489764_5154"/>
<name>A0A1H1I413_9ACTN</name>
<keyword evidence="3" id="KW-1185">Reference proteome</keyword>
<sequence>MGFRLDMTMMYAFHDALRRDLERIARIAARRDDDPRRLLRTAAGWEMFKAYLRVHHTTEDDTVWPVMQRALTDRPDDLALLDAMEAEHAAIDPLLAAVDAALADRDSGPERLGDVVDALTAELSAHLKHEEDEALALIDATLTEEQWRRFGAVHRERIGAEAPRYLPWLLDGMRPERMEGVLAGLPENLRAAYRDEWKAAYARLDPWGQAT</sequence>
<evidence type="ECO:0000313" key="3">
    <source>
        <dbReference type="Proteomes" id="UP000217103"/>
    </source>
</evidence>
<dbReference type="CDD" id="cd12108">
    <property type="entry name" value="Hr-like"/>
    <property type="match status" value="1"/>
</dbReference>
<evidence type="ECO:0000259" key="1">
    <source>
        <dbReference type="Pfam" id="PF01814"/>
    </source>
</evidence>
<dbReference type="AlphaFoldDB" id="A0A1H1I413"/>
<dbReference type="InterPro" id="IPR012312">
    <property type="entry name" value="Hemerythrin-like"/>
</dbReference>
<dbReference type="Gene3D" id="1.20.120.520">
    <property type="entry name" value="nmb1532 protein domain like"/>
    <property type="match status" value="1"/>
</dbReference>
<dbReference type="OrthoDB" id="5197650at2"/>
<accession>A0A1H1I413</accession>
<dbReference type="Proteomes" id="UP000217103">
    <property type="component" value="Unassembled WGS sequence"/>
</dbReference>